<comment type="similarity">
    <text evidence="2">Belongs to the ABC transporter superfamily. ABCC family. Conjugate transporter (TC 3.A.1.208) subfamily.</text>
</comment>
<evidence type="ECO:0000256" key="2">
    <source>
        <dbReference type="ARBA" id="ARBA00009726"/>
    </source>
</evidence>
<dbReference type="GO" id="GO:0016020">
    <property type="term" value="C:membrane"/>
    <property type="evidence" value="ECO:0007669"/>
    <property type="project" value="UniProtKB-SubCell"/>
</dbReference>
<evidence type="ECO:0000256" key="1">
    <source>
        <dbReference type="ARBA" id="ARBA00004141"/>
    </source>
</evidence>
<dbReference type="SMART" id="SM00382">
    <property type="entry name" value="AAA"/>
    <property type="match status" value="2"/>
</dbReference>
<accession>A0A7S3JZ25</accession>
<dbReference type="Pfam" id="PF00005">
    <property type="entry name" value="ABC_tran"/>
    <property type="match status" value="2"/>
</dbReference>
<feature type="domain" description="ABC transporter" evidence="11">
    <location>
        <begin position="136"/>
        <end position="372"/>
    </location>
</feature>
<keyword evidence="4 10" id="KW-0812">Transmembrane</keyword>
<dbReference type="SUPFAM" id="SSF90123">
    <property type="entry name" value="ABC transporter transmembrane region"/>
    <property type="match status" value="1"/>
</dbReference>
<evidence type="ECO:0008006" key="14">
    <source>
        <dbReference type="Google" id="ProtNLM"/>
    </source>
</evidence>
<dbReference type="GO" id="GO:0005524">
    <property type="term" value="F:ATP binding"/>
    <property type="evidence" value="ECO:0007669"/>
    <property type="project" value="UniProtKB-KW"/>
</dbReference>
<dbReference type="InterPro" id="IPR003593">
    <property type="entry name" value="AAA+_ATPase"/>
</dbReference>
<dbReference type="FunFam" id="1.20.1560.10:FF:000013">
    <property type="entry name" value="ABC transporter C family member 2"/>
    <property type="match status" value="1"/>
</dbReference>
<evidence type="ECO:0000256" key="6">
    <source>
        <dbReference type="ARBA" id="ARBA00022741"/>
    </source>
</evidence>
<evidence type="ECO:0000256" key="8">
    <source>
        <dbReference type="ARBA" id="ARBA00022989"/>
    </source>
</evidence>
<feature type="transmembrane region" description="Helical" evidence="10">
    <location>
        <begin position="656"/>
        <end position="679"/>
    </location>
</feature>
<keyword evidence="5" id="KW-0677">Repeat</keyword>
<feature type="domain" description="ABC transporter" evidence="11">
    <location>
        <begin position="754"/>
        <end position="994"/>
    </location>
</feature>
<evidence type="ECO:0000313" key="13">
    <source>
        <dbReference type="EMBL" id="CAE0367548.1"/>
    </source>
</evidence>
<dbReference type="EMBL" id="HBIJ01012189">
    <property type="protein sequence ID" value="CAE0367548.1"/>
    <property type="molecule type" value="Transcribed_RNA"/>
</dbReference>
<proteinExistence type="inferred from homology"/>
<dbReference type="CDD" id="cd18580">
    <property type="entry name" value="ABC_6TM_ABCC_D2"/>
    <property type="match status" value="1"/>
</dbReference>
<evidence type="ECO:0000256" key="10">
    <source>
        <dbReference type="SAM" id="Phobius"/>
    </source>
</evidence>
<evidence type="ECO:0000256" key="3">
    <source>
        <dbReference type="ARBA" id="ARBA00022448"/>
    </source>
</evidence>
<dbReference type="InterPro" id="IPR017871">
    <property type="entry name" value="ABC_transporter-like_CS"/>
</dbReference>
<keyword evidence="6" id="KW-0547">Nucleotide-binding</keyword>
<dbReference type="Gene3D" id="1.20.1560.10">
    <property type="entry name" value="ABC transporter type 1, transmembrane domain"/>
    <property type="match status" value="1"/>
</dbReference>
<dbReference type="PROSITE" id="PS00211">
    <property type="entry name" value="ABC_TRANSPORTER_1"/>
    <property type="match status" value="2"/>
</dbReference>
<sequence length="1017" mass="110980">MRTILKSQLCKALNSGLYFCSVTLALFFTFAVLYLLDADQSLPSGKGLKLGDVASIIALLNALRQIISFGCAYFMMAFPEVLVALKRLEYFFNIPNVDTPYSQSRSPTLNERTTLISLVNASLAWPAPPDDSIQQIETKNDVEMPLRDSSFGKNKIVLKEINLQIKPGDFICICGPVGAGKTSLILGMLGELDLVHGNLDVYTRIAYAAQSPWLVTGTLRSNIAASNEQTLDKALYACDLVTDLQVLPGGKDCLLGDRGVTLSGGQKARVSLARVIAAVLDQNDYEPILVVLDDVFAALDNRVANTVVQRTISILRNARQGMVSVVLATHAKSLAKIADKLVILSASGNVLASGTYQHVLGCSEAVPYISESYGSDEATIQLAEESQVISNQEKNAPTRKNTTNPAVAALAEERESGDVSNETVMMYVRGAGCLVVSLVTLSFIIGQVLLLLSDAYLLRWSTSSRKSQRKPQRLYVFAILASATVFVAITRAMAFYTVAMRCAAALHRKCVRSIIFAPLWFHDGTPRGRILTRVSSDVGHVDELLPQALFDLFQLGFLMLSIIIIACVAVPILVCIIPIAGIVFIRLKIFTSKSMTALKRLDQSTRSPVVERFAATVDGLASIRAFGSEEKAINLMADALDLNGRSWFWWLISQRYLGFFLDSGCVLFLSLLVLLAFTFKATNINLISPELIALALLYAMQLAGNFQWCVRQLALAQSLFSSVERLVHYGKLPTEPEVSEPEVHDSEWPQSATLEFVDLRVRYRTDLPDVLKGISISFPAGSTVGVCGRTGSGKSSFALAIARLNIISNGKILLDGLDTSKVPLKRLRKQIAIIPQDPIIFTGTVHFNIDPLSEKSKADALRVLQAVGLSTERSDTYHNSSNILDRLVDESSSNISQGERQLICLARALLLERKICTLDEATASTDSQTDQRIQEQLKKATFLNEATTFIIAHRLATIEHADNILILDNGIIREHGSPEELASDPNSAFTAMRSAAKLQPSASLSKLSIFSGSDDTN</sequence>
<dbReference type="Gene3D" id="3.40.50.300">
    <property type="entry name" value="P-loop containing nucleotide triphosphate hydrolases"/>
    <property type="match status" value="2"/>
</dbReference>
<dbReference type="InterPro" id="IPR011527">
    <property type="entry name" value="ABC1_TM_dom"/>
</dbReference>
<comment type="subcellular location">
    <subcellularLocation>
        <location evidence="1">Membrane</location>
        <topology evidence="1">Multi-pass membrane protein</topology>
    </subcellularLocation>
</comment>
<dbReference type="PANTHER" id="PTHR24223:SF456">
    <property type="entry name" value="MULTIDRUG RESISTANCE-ASSOCIATED PROTEIN LETHAL(2)03659"/>
    <property type="match status" value="1"/>
</dbReference>
<evidence type="ECO:0000256" key="7">
    <source>
        <dbReference type="ARBA" id="ARBA00022840"/>
    </source>
</evidence>
<keyword evidence="8 10" id="KW-1133">Transmembrane helix</keyword>
<gene>
    <name evidence="13" type="ORF">ALAG00032_LOCUS8305</name>
</gene>
<feature type="transmembrane region" description="Helical" evidence="10">
    <location>
        <begin position="431"/>
        <end position="453"/>
    </location>
</feature>
<feature type="domain" description="ABC transmembrane type-1" evidence="12">
    <location>
        <begin position="438"/>
        <end position="718"/>
    </location>
</feature>
<organism evidence="13">
    <name type="scientific">Aureoumbra lagunensis</name>
    <dbReference type="NCBI Taxonomy" id="44058"/>
    <lineage>
        <taxon>Eukaryota</taxon>
        <taxon>Sar</taxon>
        <taxon>Stramenopiles</taxon>
        <taxon>Ochrophyta</taxon>
        <taxon>Pelagophyceae</taxon>
        <taxon>Pelagomonadales</taxon>
        <taxon>Aureoumbra</taxon>
    </lineage>
</organism>
<dbReference type="InterPro" id="IPR027417">
    <property type="entry name" value="P-loop_NTPase"/>
</dbReference>
<protein>
    <recommendedName>
        <fullName evidence="14">ATP-dependent transporter ycf16</fullName>
    </recommendedName>
</protein>
<reference evidence="13" key="1">
    <citation type="submission" date="2021-01" db="EMBL/GenBank/DDBJ databases">
        <authorList>
            <person name="Corre E."/>
            <person name="Pelletier E."/>
            <person name="Niang G."/>
            <person name="Scheremetjew M."/>
            <person name="Finn R."/>
            <person name="Kale V."/>
            <person name="Holt S."/>
            <person name="Cochrane G."/>
            <person name="Meng A."/>
            <person name="Brown T."/>
            <person name="Cohen L."/>
        </authorList>
    </citation>
    <scope>NUCLEOTIDE SEQUENCE</scope>
    <source>
        <strain evidence="13">CCMP1510</strain>
    </source>
</reference>
<dbReference type="GO" id="GO:0140359">
    <property type="term" value="F:ABC-type transporter activity"/>
    <property type="evidence" value="ECO:0007669"/>
    <property type="project" value="InterPro"/>
</dbReference>
<feature type="transmembrane region" description="Helical" evidence="10">
    <location>
        <begin position="473"/>
        <end position="499"/>
    </location>
</feature>
<evidence type="ECO:0000259" key="12">
    <source>
        <dbReference type="PROSITE" id="PS50929"/>
    </source>
</evidence>
<keyword evidence="7" id="KW-0067">ATP-binding</keyword>
<dbReference type="AlphaFoldDB" id="A0A7S3JZ25"/>
<evidence type="ECO:0000259" key="11">
    <source>
        <dbReference type="PROSITE" id="PS50893"/>
    </source>
</evidence>
<dbReference type="PANTHER" id="PTHR24223">
    <property type="entry name" value="ATP-BINDING CASSETTE SUB-FAMILY C"/>
    <property type="match status" value="1"/>
</dbReference>
<dbReference type="InterPro" id="IPR044726">
    <property type="entry name" value="ABCC_6TM_D2"/>
</dbReference>
<dbReference type="SUPFAM" id="SSF52540">
    <property type="entry name" value="P-loop containing nucleoside triphosphate hydrolases"/>
    <property type="match status" value="2"/>
</dbReference>
<keyword evidence="3" id="KW-0813">Transport</keyword>
<feature type="transmembrane region" description="Helical" evidence="10">
    <location>
        <begin position="557"/>
        <end position="585"/>
    </location>
</feature>
<dbReference type="InterPro" id="IPR050173">
    <property type="entry name" value="ABC_transporter_C-like"/>
</dbReference>
<dbReference type="GO" id="GO:0016887">
    <property type="term" value="F:ATP hydrolysis activity"/>
    <property type="evidence" value="ECO:0007669"/>
    <property type="project" value="InterPro"/>
</dbReference>
<dbReference type="InterPro" id="IPR036640">
    <property type="entry name" value="ABC1_TM_sf"/>
</dbReference>
<evidence type="ECO:0000256" key="5">
    <source>
        <dbReference type="ARBA" id="ARBA00022737"/>
    </source>
</evidence>
<dbReference type="PROSITE" id="PS50929">
    <property type="entry name" value="ABC_TM1F"/>
    <property type="match status" value="1"/>
</dbReference>
<dbReference type="InterPro" id="IPR003439">
    <property type="entry name" value="ABC_transporter-like_ATP-bd"/>
</dbReference>
<dbReference type="PROSITE" id="PS50893">
    <property type="entry name" value="ABC_TRANSPORTER_2"/>
    <property type="match status" value="2"/>
</dbReference>
<name>A0A7S3JZ25_9STRA</name>
<dbReference type="Pfam" id="PF00664">
    <property type="entry name" value="ABC_membrane"/>
    <property type="match status" value="1"/>
</dbReference>
<dbReference type="FunFam" id="3.40.50.300:FF:000630">
    <property type="entry name" value="ATP-binding cassette (ABC) transporter, putative"/>
    <property type="match status" value="1"/>
</dbReference>
<keyword evidence="9 10" id="KW-0472">Membrane</keyword>
<dbReference type="CDD" id="cd03244">
    <property type="entry name" value="ABCC_MRP_domain2"/>
    <property type="match status" value="1"/>
</dbReference>
<feature type="transmembrane region" description="Helical" evidence="10">
    <location>
        <begin position="12"/>
        <end position="36"/>
    </location>
</feature>
<evidence type="ECO:0000256" key="9">
    <source>
        <dbReference type="ARBA" id="ARBA00023136"/>
    </source>
</evidence>
<evidence type="ECO:0000256" key="4">
    <source>
        <dbReference type="ARBA" id="ARBA00022692"/>
    </source>
</evidence>